<name>A0A150JEI4_9EURY</name>
<dbReference type="EMBL" id="LNJE01000036">
    <property type="protein sequence ID" value="KYC55720.1"/>
    <property type="molecule type" value="Genomic_DNA"/>
</dbReference>
<dbReference type="AlphaFoldDB" id="A0A150JEI4"/>
<accession>A0A150JEI4</accession>
<organism evidence="1">
    <name type="scientific">Candidatus Methanofastidiosum methylothiophilum</name>
    <dbReference type="NCBI Taxonomy" id="1705564"/>
    <lineage>
        <taxon>Archaea</taxon>
        <taxon>Methanobacteriati</taxon>
        <taxon>Methanobacteriota</taxon>
        <taxon>Stenosarchaea group</taxon>
        <taxon>Candidatus Methanofastidiosia</taxon>
        <taxon>Candidatus Methanofastidiosales</taxon>
        <taxon>Candidatus Methanofastidiosaceae</taxon>
        <taxon>Candidatus Methanofastidiosum</taxon>
    </lineage>
</organism>
<evidence type="ECO:0000313" key="1">
    <source>
        <dbReference type="EMBL" id="KYC55720.1"/>
    </source>
</evidence>
<protein>
    <submittedName>
        <fullName evidence="1">Uncharacterized protein</fullName>
    </submittedName>
</protein>
<proteinExistence type="predicted"/>
<gene>
    <name evidence="1" type="ORF">APG09_01567</name>
</gene>
<comment type="caution">
    <text evidence="1">The sequence shown here is derived from an EMBL/GenBank/DDBJ whole genome shotgun (WGS) entry which is preliminary data.</text>
</comment>
<reference evidence="1" key="1">
    <citation type="journal article" date="2016" name="ISME J.">
        <title>Chasing the elusive Euryarchaeota class WSA2: genomes reveal a uniquely fastidious methyl-reducing methanogen.</title>
        <authorList>
            <person name="Nobu M.K."/>
            <person name="Narihiro T."/>
            <person name="Kuroda K."/>
            <person name="Mei R."/>
            <person name="Liu W.T."/>
        </authorList>
    </citation>
    <scope>NUCLEOTIDE SEQUENCE [LARGE SCALE GENOMIC DNA]</scope>
    <source>
        <strain evidence="1">ADurb1213_Bin02801</strain>
    </source>
</reference>
<sequence>MDNGFRFFSGKNEIVVSYNLGTDTEYININNKMEETLKAIEKFQAKGHEESFKQWFTNAKEKFEEK</sequence>
<accession>A0A150JES0</accession>